<evidence type="ECO:0000313" key="2">
    <source>
        <dbReference type="EMBL" id="GGU86914.1"/>
    </source>
</evidence>
<gene>
    <name evidence="2" type="ORF">GCM10010211_61230</name>
</gene>
<feature type="region of interest" description="Disordered" evidence="1">
    <location>
        <begin position="1"/>
        <end position="35"/>
    </location>
</feature>
<protein>
    <submittedName>
        <fullName evidence="2">Uncharacterized protein</fullName>
    </submittedName>
</protein>
<accession>A0ABQ2VH73</accession>
<evidence type="ECO:0000256" key="1">
    <source>
        <dbReference type="SAM" id="MobiDB-lite"/>
    </source>
</evidence>
<keyword evidence="3" id="KW-1185">Reference proteome</keyword>
<sequence>MARPVAPSEVGRAARRGGDVGQALDQGHHLGVSQSQVPVADVPLLGQEPAAHQCVEVLGGGRGCHTGVPSRLPGRPGTAVQQGQAHIGSGVVREWPCHRGKVDSDVLARTVSRHTPSIASDGSACAEPTAT</sequence>
<evidence type="ECO:0000313" key="3">
    <source>
        <dbReference type="Proteomes" id="UP000654471"/>
    </source>
</evidence>
<organism evidence="2 3">
    <name type="scientific">Streptomyces albospinus</name>
    <dbReference type="NCBI Taxonomy" id="285515"/>
    <lineage>
        <taxon>Bacteria</taxon>
        <taxon>Bacillati</taxon>
        <taxon>Actinomycetota</taxon>
        <taxon>Actinomycetes</taxon>
        <taxon>Kitasatosporales</taxon>
        <taxon>Streptomycetaceae</taxon>
        <taxon>Streptomyces</taxon>
    </lineage>
</organism>
<dbReference type="EMBL" id="BMRP01000029">
    <property type="protein sequence ID" value="GGU86914.1"/>
    <property type="molecule type" value="Genomic_DNA"/>
</dbReference>
<reference evidence="3" key="1">
    <citation type="journal article" date="2019" name="Int. J. Syst. Evol. Microbiol.">
        <title>The Global Catalogue of Microorganisms (GCM) 10K type strain sequencing project: providing services to taxonomists for standard genome sequencing and annotation.</title>
        <authorList>
            <consortium name="The Broad Institute Genomics Platform"/>
            <consortium name="The Broad Institute Genome Sequencing Center for Infectious Disease"/>
            <person name="Wu L."/>
            <person name="Ma J."/>
        </authorList>
    </citation>
    <scope>NUCLEOTIDE SEQUENCE [LARGE SCALE GENOMIC DNA]</scope>
    <source>
        <strain evidence="3">JCM 3399</strain>
    </source>
</reference>
<dbReference type="Proteomes" id="UP000654471">
    <property type="component" value="Unassembled WGS sequence"/>
</dbReference>
<comment type="caution">
    <text evidence="2">The sequence shown here is derived from an EMBL/GenBank/DDBJ whole genome shotgun (WGS) entry which is preliminary data.</text>
</comment>
<proteinExistence type="predicted"/>
<name>A0ABQ2VH73_9ACTN</name>